<evidence type="ECO:0000256" key="1">
    <source>
        <dbReference type="ARBA" id="ARBA00009915"/>
    </source>
</evidence>
<evidence type="ECO:0000313" key="8">
    <source>
        <dbReference type="EMBL" id="SVE73171.1"/>
    </source>
</evidence>
<dbReference type="AlphaFoldDB" id="A0A4Y7LW65"/>
<evidence type="ECO:0000256" key="3">
    <source>
        <dbReference type="ARBA" id="ARBA00022723"/>
    </source>
</evidence>
<keyword evidence="3 6" id="KW-0479">Metal-binding</keyword>
<gene>
    <name evidence="8" type="primary">EOG090X0CKN</name>
</gene>
<keyword evidence="5 6" id="KW-0482">Metalloprotease</keyword>
<sequence length="249" mass="28330">MSEQPPPQSPESAPLDKDDDWGYDLYPERRGEKVPVKWWQVAFFGGGQTNTERTTCERNVYNCFENSPLVKLMYSALKSSGCEIDLRRHIACEVCDVKVSGGYDPRLNQIVVCQNMARSKGMVQAILVHEMIHMFDNCRHELDFKNVHHLACTEIRAANLTHCSFMSAMAQGDASPFRIKQQHAECVKTKAMGSVLAVRPDISKEEARAAVDKVFNKCYNDLEPIGRRVRRNSPDMMRAYGERGNYGYE</sequence>
<dbReference type="InterPro" id="IPR019165">
    <property type="entry name" value="Peptidase_M76_ATP23"/>
</dbReference>
<reference evidence="8" key="1">
    <citation type="submission" date="2018-08" db="EMBL/GenBank/DDBJ databases">
        <authorList>
            <person name="Cornetti L."/>
        </authorList>
    </citation>
    <scope>NUCLEOTIDE SEQUENCE</scope>
    <source>
        <strain evidence="8">OM-SAIQ-clone2</strain>
    </source>
</reference>
<evidence type="ECO:0000256" key="6">
    <source>
        <dbReference type="RuleBase" id="RU364057"/>
    </source>
</evidence>
<feature type="region of interest" description="Disordered" evidence="7">
    <location>
        <begin position="1"/>
        <end position="21"/>
    </location>
</feature>
<accession>A0A4Y7LW65</accession>
<name>A0A4Y7LW65_9CRUS</name>
<evidence type="ECO:0000256" key="2">
    <source>
        <dbReference type="ARBA" id="ARBA00022670"/>
    </source>
</evidence>
<evidence type="ECO:0000256" key="5">
    <source>
        <dbReference type="ARBA" id="ARBA00023049"/>
    </source>
</evidence>
<dbReference type="GO" id="GO:0046872">
    <property type="term" value="F:metal ion binding"/>
    <property type="evidence" value="ECO:0007669"/>
    <property type="project" value="UniProtKB-KW"/>
</dbReference>
<dbReference type="EC" id="3.4.24.-" evidence="6"/>
<dbReference type="PANTHER" id="PTHR21711">
    <property type="entry name" value="MITOCHONDRIAL INNER MEMBRANE PROTEASE"/>
    <property type="match status" value="1"/>
</dbReference>
<dbReference type="GO" id="GO:0034982">
    <property type="term" value="P:mitochondrial protein processing"/>
    <property type="evidence" value="ECO:0007669"/>
    <property type="project" value="TreeGrafter"/>
</dbReference>
<dbReference type="EMBL" id="LR003552">
    <property type="protein sequence ID" value="SVE73171.1"/>
    <property type="molecule type" value="mRNA"/>
</dbReference>
<dbReference type="GO" id="GO:0004222">
    <property type="term" value="F:metalloendopeptidase activity"/>
    <property type="evidence" value="ECO:0007669"/>
    <property type="project" value="InterPro"/>
</dbReference>
<evidence type="ECO:0000256" key="4">
    <source>
        <dbReference type="ARBA" id="ARBA00022801"/>
    </source>
</evidence>
<protein>
    <recommendedName>
        <fullName evidence="6">Mitochondrial inner membrane protease ATP23</fullName>
        <ecNumber evidence="6">3.4.24.-</ecNumber>
    </recommendedName>
</protein>
<keyword evidence="4 6" id="KW-0378">Hydrolase</keyword>
<dbReference type="GO" id="GO:0033615">
    <property type="term" value="P:mitochondrial proton-transporting ATP synthase complex assembly"/>
    <property type="evidence" value="ECO:0007669"/>
    <property type="project" value="TreeGrafter"/>
</dbReference>
<evidence type="ECO:0000256" key="7">
    <source>
        <dbReference type="SAM" id="MobiDB-lite"/>
    </source>
</evidence>
<proteinExistence type="evidence at transcript level"/>
<organism evidence="8">
    <name type="scientific">Ceriodaphnia reticulata</name>
    <dbReference type="NCBI Taxonomy" id="302197"/>
    <lineage>
        <taxon>Eukaryota</taxon>
        <taxon>Metazoa</taxon>
        <taxon>Ecdysozoa</taxon>
        <taxon>Arthropoda</taxon>
        <taxon>Crustacea</taxon>
        <taxon>Branchiopoda</taxon>
        <taxon>Diplostraca</taxon>
        <taxon>Cladocera</taxon>
        <taxon>Anomopoda</taxon>
        <taxon>Daphniidae</taxon>
        <taxon>Ceriodaphnia</taxon>
    </lineage>
</organism>
<dbReference type="PANTHER" id="PTHR21711:SF0">
    <property type="entry name" value="MITOCHONDRIAL INNER MEMBRANE PROTEASE ATP23 HOMOLOG"/>
    <property type="match status" value="1"/>
</dbReference>
<dbReference type="GO" id="GO:0005739">
    <property type="term" value="C:mitochondrion"/>
    <property type="evidence" value="ECO:0007669"/>
    <property type="project" value="GOC"/>
</dbReference>
<keyword evidence="2 6" id="KW-0645">Protease</keyword>
<dbReference type="Pfam" id="PF09768">
    <property type="entry name" value="Peptidase_M76"/>
    <property type="match status" value="1"/>
</dbReference>
<comment type="similarity">
    <text evidence="1 6">Belongs to the peptidase M76 family.</text>
</comment>